<dbReference type="InterPro" id="IPR045570">
    <property type="entry name" value="Metalloprtase-TldD/E_cen_dom"/>
</dbReference>
<sequence>MKTYADLAEMERKAQQTLDMALSRGAHTAEAQVHRRQEFEVEVRNGDIENLCEAEPFEVALTVSRDHRRASVHSCDWSAEALSDLVDQAMVLCKYTDRDTFYALPQKDQLATEFRELDAFDDDILDMSVVDKIAMAKELENKMLAIDSRLRSDGASMTTMVSATAIANSAGFCRAESRTVIGLGVSGFAEDTVAEGDLNTGRKQSGSWGTHRRHIEDLRSTDEVAALAARQVLRKIGARKPRTGNFPVYFEPAVARSIWGHLFSAMTGGSIYRNESFLVDALGTRIGSDLLEITEDPFIPRGQASQNYDREGVAKTRRKLVDRGNLETYLLSTYSANKLNMKTTGHAGGLTNLLIKPGTDDEESLIRKMNQGVWVTGVIGQGVNVSTGDYSRGAIGLWIENGEVAYPVMEFTLNSNLKTMLGNISMIGDNVQTDWSVQTPGFVISEMAVSGT</sequence>
<dbReference type="SUPFAM" id="SSF111283">
    <property type="entry name" value="Putative modulator of DNA gyrase, PmbA/TldD"/>
    <property type="match status" value="1"/>
</dbReference>
<accession>A0A8A4TPK5</accession>
<dbReference type="Pfam" id="PF01523">
    <property type="entry name" value="PmbA_TldD_1st"/>
    <property type="match status" value="1"/>
</dbReference>
<dbReference type="Pfam" id="PF19289">
    <property type="entry name" value="PmbA_TldD_3rd"/>
    <property type="match status" value="1"/>
</dbReference>
<organism evidence="5 6">
    <name type="scientific">Sulfidibacter corallicola</name>
    <dbReference type="NCBI Taxonomy" id="2818388"/>
    <lineage>
        <taxon>Bacteria</taxon>
        <taxon>Pseudomonadati</taxon>
        <taxon>Acidobacteriota</taxon>
        <taxon>Holophagae</taxon>
        <taxon>Acanthopleuribacterales</taxon>
        <taxon>Acanthopleuribacteraceae</taxon>
        <taxon>Sulfidibacter</taxon>
    </lineage>
</organism>
<evidence type="ECO:0008006" key="7">
    <source>
        <dbReference type="Google" id="ProtNLM"/>
    </source>
</evidence>
<evidence type="ECO:0000259" key="3">
    <source>
        <dbReference type="Pfam" id="PF19289"/>
    </source>
</evidence>
<dbReference type="Gene3D" id="3.30.2290.10">
    <property type="entry name" value="PmbA/TldD superfamily"/>
    <property type="match status" value="1"/>
</dbReference>
<dbReference type="GO" id="GO:0008237">
    <property type="term" value="F:metallopeptidase activity"/>
    <property type="evidence" value="ECO:0007669"/>
    <property type="project" value="InterPro"/>
</dbReference>
<name>A0A8A4TPK5_SULCO</name>
<feature type="domain" description="Metalloprotease TldD/E N-terminal" evidence="2">
    <location>
        <begin position="29"/>
        <end position="90"/>
    </location>
</feature>
<gene>
    <name evidence="5" type="ORF">J3U87_00100</name>
</gene>
<dbReference type="EMBL" id="CP071793">
    <property type="protein sequence ID" value="QTD50841.1"/>
    <property type="molecule type" value="Genomic_DNA"/>
</dbReference>
<evidence type="ECO:0000313" key="5">
    <source>
        <dbReference type="EMBL" id="QTD50841.1"/>
    </source>
</evidence>
<evidence type="ECO:0000313" key="6">
    <source>
        <dbReference type="Proteomes" id="UP000663929"/>
    </source>
</evidence>
<dbReference type="InterPro" id="IPR036059">
    <property type="entry name" value="TldD/PmbA_sf"/>
</dbReference>
<evidence type="ECO:0000259" key="4">
    <source>
        <dbReference type="Pfam" id="PF19290"/>
    </source>
</evidence>
<dbReference type="GO" id="GO:0006508">
    <property type="term" value="P:proteolysis"/>
    <property type="evidence" value="ECO:0007669"/>
    <property type="project" value="InterPro"/>
</dbReference>
<dbReference type="Proteomes" id="UP000663929">
    <property type="component" value="Chromosome"/>
</dbReference>
<feature type="domain" description="Metalloprotease TldD/E central" evidence="4">
    <location>
        <begin position="123"/>
        <end position="235"/>
    </location>
</feature>
<dbReference type="RefSeq" id="WP_237380920.1">
    <property type="nucleotide sequence ID" value="NZ_CP071793.1"/>
</dbReference>
<dbReference type="InterPro" id="IPR035068">
    <property type="entry name" value="TldD/PmbA_N"/>
</dbReference>
<protein>
    <recommendedName>
        <fullName evidence="7">PmbA protein</fullName>
    </recommendedName>
</protein>
<dbReference type="AlphaFoldDB" id="A0A8A4TPK5"/>
<dbReference type="GO" id="GO:0005829">
    <property type="term" value="C:cytosol"/>
    <property type="evidence" value="ECO:0007669"/>
    <property type="project" value="TreeGrafter"/>
</dbReference>
<dbReference type="Pfam" id="PF19290">
    <property type="entry name" value="PmbA_TldD_2nd"/>
    <property type="match status" value="1"/>
</dbReference>
<proteinExistence type="inferred from homology"/>
<dbReference type="KEGG" id="scor:J3U87_00100"/>
<reference evidence="5" key="1">
    <citation type="submission" date="2021-03" db="EMBL/GenBank/DDBJ databases">
        <title>Acanthopleuribacteraceae sp. M133.</title>
        <authorList>
            <person name="Wang G."/>
        </authorList>
    </citation>
    <scope>NUCLEOTIDE SEQUENCE</scope>
    <source>
        <strain evidence="5">M133</strain>
    </source>
</reference>
<dbReference type="InterPro" id="IPR045569">
    <property type="entry name" value="Metalloprtase-TldD/E_C"/>
</dbReference>
<evidence type="ECO:0000256" key="1">
    <source>
        <dbReference type="ARBA" id="ARBA00005836"/>
    </source>
</evidence>
<dbReference type="InterPro" id="IPR002510">
    <property type="entry name" value="Metalloprtase-TldD/E_N"/>
</dbReference>
<dbReference type="InterPro" id="IPR047657">
    <property type="entry name" value="PmbA"/>
</dbReference>
<dbReference type="PANTHER" id="PTHR43421:SF1">
    <property type="entry name" value="METALLOPROTEASE PMBA"/>
    <property type="match status" value="1"/>
</dbReference>
<keyword evidence="6" id="KW-1185">Reference proteome</keyword>
<evidence type="ECO:0000259" key="2">
    <source>
        <dbReference type="Pfam" id="PF01523"/>
    </source>
</evidence>
<comment type="similarity">
    <text evidence="1">Belongs to the peptidase U62 family.</text>
</comment>
<feature type="domain" description="Metalloprotease TldD/E C-terminal" evidence="3">
    <location>
        <begin position="243"/>
        <end position="451"/>
    </location>
</feature>
<dbReference type="PANTHER" id="PTHR43421">
    <property type="entry name" value="METALLOPROTEASE PMBA"/>
    <property type="match status" value="1"/>
</dbReference>